<proteinExistence type="predicted"/>
<keyword evidence="2" id="KW-1185">Reference proteome</keyword>
<accession>A0A392R9D1</accession>
<name>A0A392R9D1_9FABA</name>
<reference evidence="1 2" key="1">
    <citation type="journal article" date="2018" name="Front. Plant Sci.">
        <title>Red Clover (Trifolium pratense) and Zigzag Clover (T. medium) - A Picture of Genomic Similarities and Differences.</title>
        <authorList>
            <person name="Dluhosova J."/>
            <person name="Istvanek J."/>
            <person name="Nedelnik J."/>
            <person name="Repkova J."/>
        </authorList>
    </citation>
    <scope>NUCLEOTIDE SEQUENCE [LARGE SCALE GENOMIC DNA]</scope>
    <source>
        <strain evidence="2">cv. 10/8</strain>
        <tissue evidence="1">Leaf</tissue>
    </source>
</reference>
<feature type="non-terminal residue" evidence="1">
    <location>
        <position position="1"/>
    </location>
</feature>
<dbReference type="Proteomes" id="UP000265520">
    <property type="component" value="Unassembled WGS sequence"/>
</dbReference>
<dbReference type="EMBL" id="LXQA010202412">
    <property type="protein sequence ID" value="MCI33213.1"/>
    <property type="molecule type" value="Genomic_DNA"/>
</dbReference>
<protein>
    <submittedName>
        <fullName evidence="1">Uncharacterized protein</fullName>
    </submittedName>
</protein>
<evidence type="ECO:0000313" key="2">
    <source>
        <dbReference type="Proteomes" id="UP000265520"/>
    </source>
</evidence>
<comment type="caution">
    <text evidence="1">The sequence shown here is derived from an EMBL/GenBank/DDBJ whole genome shotgun (WGS) entry which is preliminary data.</text>
</comment>
<evidence type="ECO:0000313" key="1">
    <source>
        <dbReference type="EMBL" id="MCI33213.1"/>
    </source>
</evidence>
<sequence length="43" mass="4675">YRPCLVLTARTRAASILCWCLGCTSKMPCPDRLGLETLFVSGA</sequence>
<dbReference type="AlphaFoldDB" id="A0A392R9D1"/>
<organism evidence="1 2">
    <name type="scientific">Trifolium medium</name>
    <dbReference type="NCBI Taxonomy" id="97028"/>
    <lineage>
        <taxon>Eukaryota</taxon>
        <taxon>Viridiplantae</taxon>
        <taxon>Streptophyta</taxon>
        <taxon>Embryophyta</taxon>
        <taxon>Tracheophyta</taxon>
        <taxon>Spermatophyta</taxon>
        <taxon>Magnoliopsida</taxon>
        <taxon>eudicotyledons</taxon>
        <taxon>Gunneridae</taxon>
        <taxon>Pentapetalae</taxon>
        <taxon>rosids</taxon>
        <taxon>fabids</taxon>
        <taxon>Fabales</taxon>
        <taxon>Fabaceae</taxon>
        <taxon>Papilionoideae</taxon>
        <taxon>50 kb inversion clade</taxon>
        <taxon>NPAAA clade</taxon>
        <taxon>Hologalegina</taxon>
        <taxon>IRL clade</taxon>
        <taxon>Trifolieae</taxon>
        <taxon>Trifolium</taxon>
    </lineage>
</organism>